<feature type="region of interest" description="Disordered" evidence="1">
    <location>
        <begin position="1067"/>
        <end position="1089"/>
    </location>
</feature>
<feature type="region of interest" description="Disordered" evidence="1">
    <location>
        <begin position="325"/>
        <end position="409"/>
    </location>
</feature>
<dbReference type="GeneID" id="36341511"/>
<evidence type="ECO:0000256" key="1">
    <source>
        <dbReference type="SAM" id="MobiDB-lite"/>
    </source>
</evidence>
<dbReference type="Proteomes" id="UP000019149">
    <property type="component" value="Unassembled WGS sequence"/>
</dbReference>
<dbReference type="EMBL" id="APAU02000046">
    <property type="protein sequence ID" value="EUB59312.1"/>
    <property type="molecule type" value="Genomic_DNA"/>
</dbReference>
<feature type="compositionally biased region" description="Polar residues" evidence="1">
    <location>
        <begin position="1474"/>
        <end position="1488"/>
    </location>
</feature>
<feature type="compositionally biased region" description="Polar residues" evidence="1">
    <location>
        <begin position="1892"/>
        <end position="1910"/>
    </location>
</feature>
<proteinExistence type="predicted"/>
<feature type="compositionally biased region" description="Polar residues" evidence="1">
    <location>
        <begin position="2745"/>
        <end position="2755"/>
    </location>
</feature>
<feature type="region of interest" description="Disordered" evidence="1">
    <location>
        <begin position="521"/>
        <end position="541"/>
    </location>
</feature>
<feature type="compositionally biased region" description="Polar residues" evidence="1">
    <location>
        <begin position="327"/>
        <end position="360"/>
    </location>
</feature>
<evidence type="ECO:0000313" key="3">
    <source>
        <dbReference type="Proteomes" id="UP000019149"/>
    </source>
</evidence>
<feature type="region of interest" description="Disordered" evidence="1">
    <location>
        <begin position="291"/>
        <end position="310"/>
    </location>
</feature>
<feature type="compositionally biased region" description="Acidic residues" evidence="1">
    <location>
        <begin position="1072"/>
        <end position="1086"/>
    </location>
</feature>
<feature type="compositionally biased region" description="Polar residues" evidence="1">
    <location>
        <begin position="1939"/>
        <end position="1951"/>
    </location>
</feature>
<feature type="region of interest" description="Disordered" evidence="1">
    <location>
        <begin position="1391"/>
        <end position="1412"/>
    </location>
</feature>
<keyword evidence="3" id="KW-1185">Reference proteome</keyword>
<reference evidence="2 3" key="1">
    <citation type="journal article" date="2013" name="Nat. Genet.">
        <title>The genome of the hydatid tapeworm Echinococcus granulosus.</title>
        <authorList>
            <person name="Zheng H."/>
            <person name="Zhang W."/>
            <person name="Zhang L."/>
            <person name="Zhang Z."/>
            <person name="Li J."/>
            <person name="Lu G."/>
            <person name="Zhu Y."/>
            <person name="Wang Y."/>
            <person name="Huang Y."/>
            <person name="Liu J."/>
            <person name="Kang H."/>
            <person name="Chen J."/>
            <person name="Wang L."/>
            <person name="Chen A."/>
            <person name="Yu S."/>
            <person name="Gao Z."/>
            <person name="Jin L."/>
            <person name="Gu W."/>
            <person name="Wang Z."/>
            <person name="Zhao L."/>
            <person name="Shi B."/>
            <person name="Wen H."/>
            <person name="Lin R."/>
            <person name="Jones M.K."/>
            <person name="Brejova B."/>
            <person name="Vinar T."/>
            <person name="Zhao G."/>
            <person name="McManus D.P."/>
            <person name="Chen Z."/>
            <person name="Zhou Y."/>
            <person name="Wang S."/>
        </authorList>
    </citation>
    <scope>NUCLEOTIDE SEQUENCE [LARGE SCALE GENOMIC DNA]</scope>
</reference>
<feature type="region of interest" description="Disordered" evidence="1">
    <location>
        <begin position="1471"/>
        <end position="1507"/>
    </location>
</feature>
<feature type="region of interest" description="Disordered" evidence="1">
    <location>
        <begin position="2387"/>
        <end position="2422"/>
    </location>
</feature>
<feature type="compositionally biased region" description="Polar residues" evidence="1">
    <location>
        <begin position="490"/>
        <end position="505"/>
    </location>
</feature>
<protein>
    <submittedName>
        <fullName evidence="2">Uncharacterized protein</fullName>
    </submittedName>
</protein>
<evidence type="ECO:0000313" key="2">
    <source>
        <dbReference type="EMBL" id="EUB59312.1"/>
    </source>
</evidence>
<feature type="compositionally biased region" description="Low complexity" evidence="1">
    <location>
        <begin position="1919"/>
        <end position="1936"/>
    </location>
</feature>
<accession>W6UMF6</accession>
<dbReference type="KEGG" id="egl:EGR_05796"/>
<feature type="region of interest" description="Disordered" evidence="1">
    <location>
        <begin position="2696"/>
        <end position="2768"/>
    </location>
</feature>
<dbReference type="OrthoDB" id="6249243at2759"/>
<feature type="region of interest" description="Disordered" evidence="1">
    <location>
        <begin position="1867"/>
        <end position="1951"/>
    </location>
</feature>
<comment type="caution">
    <text evidence="2">The sequence shown here is derived from an EMBL/GenBank/DDBJ whole genome shotgun (WGS) entry which is preliminary data.</text>
</comment>
<sequence>MGDINAVLKSVKTRNTKLTSRSHLKALKKIRLILEDLTKALFKRVAIWSCKQLTQWKTCLNAPQNITEYLKSSGQNRGDWKISYFMVNVPLHAEIVQCINEGLLSDNDSDGELSNPDSKSMLHYSVAKRDIGHSSTVVSKTSKQIMNTRVIANVQSYGKNQHGAVDEVEINHSNSSRCGCNRSFTAVSHVQGPSSGRSDNCGTWGQMCSDPGRMANSGGGCSSGGQNATKCPSSCPIKSVNDISKETDINKIAASCIRRYTLEESKALATSSPMYRPNPCSPTQKSCDNMKPTASCPGEQMSTTPKMPGKKVEGQAELSLKPLSSPKCRQNYSRMRQNESVTADSSDGQCRRGLQSSSMCRPTKPQNDKCMRNSTESFDDFKSFCNPGYSQPSPPTNMQRNPANRKSGRHSPCRIAITGCERPVLPSYCPPRISNPEIDSRDRFSRRRTDYGVCGDMSKSTSRFLNTGEDGECGGSSQRLTGGEKMNRDCCQQSSRYPISPSPKWNNTTAKDVSCDCLKGNRPQDSRNEDQELRYGDDSCQKNPGGYSFKIKYTEVEEADSPSTPDASDDDCLGKPNQLQVRDRNRHSPNECSCKSPCKTPSNSQHASCKYSVEDYSRDDDEVGYQGCENFDGDTGACPDDYYGNDSSVPPFLQDESSCGRIRASKHTYEDPSAIMMQRYQQNYMSCSPDFAEFSRSPHQPQQRYMEENRGCMHQMWSDMERSPNWHGNTKNSERARCMSRAHSEECPSPYPVCKKSCGIRRKRSRKRCVSRRQPTQKCSGRPRKVVKLSRRASMELERRYAAQVPRSESSLACEAARNKRRYSPPDSCREDAIVSGENKKCLCRSSSRCVMVNPCYRNNRAALLRRKFNAAKIEEEGDPCCCVMLFRSTPVQGNDFSPGQFSESCEEREGGAFNCCMNGEQVERDPCRKPKSPCSRSPIPLNGCQPRERDTEAKKNSCRSNTPCLNIDLKGKKIMLRKFENTTNCASSELTLPENMCGKNSANNDISIALGDKTIIIKNPDSNDQTTKEEESKEGDKKEKCTQCAKKRSFFARMCDKFKKKCAKANAQNQTDEEVKDDDSDDTDTGDGSKCMPVNDTTSCSLRFNETRSYNCSACSTSRCVSNQSHSFMDFTDDPTTNLQLTMRSWNNTASEPHSGVPAFVQHPLINSRGWCKSERVYHKTGRRQCRADYRMRTCPTGMWQNNLCARSHSFAPDMSVKCCSVDSKALVTKCLCKEVNLGVPSCKKPTMRIRKERNFKLNGVCFCSKYGYPNKGYYFPLLAFGHSIEDNSDQVIGPKRLRNYHRFAQCPCYRSYIRQFPYHGGKVSPERGDRDYEKEDRMKAIEKSKNSNNFSSGMNEFDCCAKSMGNGGPTTEGGKTASSQCFTRNSSSHFLHEPTIKPPHQGSASTKNTCDDLKRLDRPLFQTINRPCYEVLALFKRPLAKNHKNELMIHEPQKSKYLDSHYQPALRKVRTDPSTVKSKNVNTSSRWPRISTPYKKGSHTLPNGRTIENLGEVDNRRFSATKSTDEFTCSRVESALLSPLNKTCGYVEVRPICKQPVVIKSSVKSKSGLDVPFYAKNWSQSMPKFQPSPVRSSSFMMPYGNTLSAKPAFLPRNSAPSLQTRRSYGQVPPSICSKASFNNMCPHHCRVSFDSKPVNPPYESMGCGNYPRGANYPTGFSKMSERIMPPVPCQRAYSLEIAKMHNGPTEVNKLKSAVVPKGKDQVPKPWQGSEKASAIKVPEASLTPRVMNASPLRSSSNSFGFPSPHENAKIQSIKAVIQAPKMPKYTFARCQNDRLLPDSRFAVISPSLHHKASIMTNGYEANENTEVEPLTPMGQKKGEKIPLQYSFQVEGRRIHVKVDKEGVFHVQEVGKPPSPPPSVNVVKSGEKLRPNTNGVNGERSTSLGSSIKATDKAREIQSQPSSSAQLESESSGKSIGVNGTPNKCSISRSKNSPIHEILRRSIRSLSGKLTPRFSCQANQQMGNSHTVIEEEKMSGSDCEFWVPLTASEIPFQTDSKRITSKIFSTNSQLKMHNTSEESMIPCNQNDHQAILDHCRGTRRRTSTTSSQMLFRGVGTAVGSSYTDALPIVSSTKSHRSKKKKRVYANAESENVNKPVSYTHYSNYKSGDCVQKRGSWADERDCIVEDFDSYPKTKNSTLFTYDCQSDSETSIGISASMNMGKQLRLQAGYMDSAKPATPYHHFSLLGFSGGEEDSTRPHVEKQHAPIIRSNSAPLFLRKKTLSNHLFSNQGTPEPALSNSDTDNIMETPFNEDYCDLQEGTEAQAQADLTNRNNSAREEGRITTRKVSNRKIYSEEFLQQCSNFSNQNNYFKSHHEQVTHPQLTTLRSPRLLPPLNDSLVCGDVKKIVSVGSQLSNEKEKNVTMFPVEIDKDDTSLRNDGNSTESVKEKSSDSETEDPSPMSTTLTLLLEGLCGTGGGAMDSRVSTRSEPQRFNTKCKKRPCVNENVRCASKPTTNGQNKGEGKRVETSAHNCLKFKENKSFLLRKRQNCNHTSVRCMACLKKQQKQTLAKPEIHFFAKGILKHPFRKARRKDKRSPKDTIFKKSSKGSPRSETKKRRRGHLTKPSGDRCCCASLSRRWRSSSRHKTRSHASSCCNRMASFGIDTDGYGPNTSTECYTFQLVEPSVSIEQPSPDFSRCKYDPLMHQSRLFRQCSDVSVAPRSASLSQYSRKHFVSASSPKSRSVSMPTAEENEDDGEVENSTKFGKPNFIFPPPYNTSHAPGKLSLNSSSKTGECQSLMGDFTDPLLN</sequence>
<feature type="region of interest" description="Disordered" evidence="1">
    <location>
        <begin position="465"/>
        <end position="505"/>
    </location>
</feature>
<organism evidence="2 3">
    <name type="scientific">Echinococcus granulosus</name>
    <name type="common">Hydatid tapeworm</name>
    <dbReference type="NCBI Taxonomy" id="6210"/>
    <lineage>
        <taxon>Eukaryota</taxon>
        <taxon>Metazoa</taxon>
        <taxon>Spiralia</taxon>
        <taxon>Lophotrochozoa</taxon>
        <taxon>Platyhelminthes</taxon>
        <taxon>Cestoda</taxon>
        <taxon>Eucestoda</taxon>
        <taxon>Cyclophyllidea</taxon>
        <taxon>Taeniidae</taxon>
        <taxon>Echinococcus</taxon>
        <taxon>Echinococcus granulosus group</taxon>
    </lineage>
</organism>
<dbReference type="OMA" id="MSERIMP"/>
<gene>
    <name evidence="2" type="ORF">EGR_05796</name>
</gene>
<dbReference type="RefSeq" id="XP_024350508.1">
    <property type="nucleotide sequence ID" value="XM_024495045.1"/>
</dbReference>
<feature type="compositionally biased region" description="Basic and acidic residues" evidence="1">
    <location>
        <begin position="522"/>
        <end position="540"/>
    </location>
</feature>
<feature type="compositionally biased region" description="Low complexity" evidence="1">
    <location>
        <begin position="2696"/>
        <end position="2705"/>
    </location>
</feature>
<feature type="compositionally biased region" description="Basic residues" evidence="1">
    <location>
        <begin position="2545"/>
        <end position="2555"/>
    </location>
</feature>
<feature type="compositionally biased region" description="Polar residues" evidence="1">
    <location>
        <begin position="388"/>
        <end position="404"/>
    </location>
</feature>
<name>W6UMF6_ECHGR</name>
<dbReference type="CTD" id="36341511"/>
<feature type="region of interest" description="Disordered" evidence="1">
    <location>
        <begin position="556"/>
        <end position="606"/>
    </location>
</feature>
<feature type="region of interest" description="Disordered" evidence="1">
    <location>
        <begin position="2545"/>
        <end position="2587"/>
    </location>
</feature>